<keyword evidence="4" id="KW-0234">DNA repair</keyword>
<dbReference type="InterPro" id="IPR016024">
    <property type="entry name" value="ARM-type_fold"/>
</dbReference>
<dbReference type="Proteomes" id="UP001489004">
    <property type="component" value="Unassembled WGS sequence"/>
</dbReference>
<reference evidence="8 9" key="1">
    <citation type="journal article" date="2024" name="Nat. Commun.">
        <title>Phylogenomics reveals the evolutionary origins of lichenization in chlorophyte algae.</title>
        <authorList>
            <person name="Puginier C."/>
            <person name="Libourel C."/>
            <person name="Otte J."/>
            <person name="Skaloud P."/>
            <person name="Haon M."/>
            <person name="Grisel S."/>
            <person name="Petersen M."/>
            <person name="Berrin J.G."/>
            <person name="Delaux P.M."/>
            <person name="Dal Grande F."/>
            <person name="Keller J."/>
        </authorList>
    </citation>
    <scope>NUCLEOTIDE SEQUENCE [LARGE SCALE GENOMIC DNA]</scope>
    <source>
        <strain evidence="8 9">SAG 2043</strain>
    </source>
</reference>
<comment type="function">
    <text evidence="4">Key component of the cytosolic iron-sulfur protein assembly (CIA) complex, a multiprotein complex that mediates the incorporation of iron-sulfur cluster into apoproteins specifically involved in DNA metabolism and genomic integrity. In the CIA complex, MMS19 acts as an adapter between early-acting CIA components and a subset of cellular target iron-sulfur proteins.</text>
</comment>
<evidence type="ECO:0000256" key="5">
    <source>
        <dbReference type="SAM" id="MobiDB-lite"/>
    </source>
</evidence>
<dbReference type="InterPro" id="IPR024687">
    <property type="entry name" value="MMS19_C"/>
</dbReference>
<keyword evidence="9" id="KW-1185">Reference proteome</keyword>
<dbReference type="GO" id="GO:0051604">
    <property type="term" value="P:protein maturation"/>
    <property type="evidence" value="ECO:0007669"/>
    <property type="project" value="UniProtKB-UniRule"/>
</dbReference>
<sequence>MAALTDDLQWVNDDLPSEQFDNKVQDVAIRTARGQLTVLDLVKALGAQLTTDSAARRGRAVLLLAGVVQSLPSLTEAEANVLTAFFAAKLADWEVVGVGFKGCLALLAGPDGQARLASKDAVAVARSLLDNVHVPQLGITDRKEGLQLLLALLQLHGPALVEAEVDMIEGVLASVDGEKDPRCLLLAFQAVRAVVTLYSTTTPAALAALQKSAEEFGDMLSCYFPIMFKPPPNSAHAITREDLAGELERTMAASALLAPHVLPLLLEKLASSLMQSKKDALSALVACTRGYGAKGIGPYFSSIWSAIRNELLFSEDDSSASPRPRPQPSSTAPEASQGQSVAEQAADCLAACIGALEAAGNRDLVTLALRDASLEGMFADEADLGLGAGLASWDLALANCLKNARLYAAVARGSAFACKVLGSQVLPRLLKSASRAQDASPSARVGMVADVLTGTATLAKAGKVLPASSVHSAARLVQMATSGCAAGSHSSISQQAALLVSEASQALAPTHQTANALDPTQGLFGQTAVVAAAAVAGLQPTAVPAGAAQELVGELLGLVHRLREPMDAECAAVAAAALLAKLPAGSPELDAAVEGSLSPVPGSAAAGPAHTARGFMALAWVTKALAMRGDARAEQGVHAALRLQDGPLADQALLKAVLEAVSESILDKQGQAAVEQQVARVIDMLCQLARYKPSADTRETALRCLSHHYVLQTIAQALGDPKRRVVGERGMVSEVALHTTA</sequence>
<dbReference type="AlphaFoldDB" id="A0AAW1QQP0"/>
<dbReference type="GO" id="GO:0016226">
    <property type="term" value="P:iron-sulfur cluster assembly"/>
    <property type="evidence" value="ECO:0007669"/>
    <property type="project" value="UniProtKB-UniRule"/>
</dbReference>
<dbReference type="EMBL" id="JALJOR010000002">
    <property type="protein sequence ID" value="KAK9823856.1"/>
    <property type="molecule type" value="Genomic_DNA"/>
</dbReference>
<evidence type="ECO:0000256" key="3">
    <source>
        <dbReference type="ARBA" id="ARBA00023242"/>
    </source>
</evidence>
<feature type="region of interest" description="Disordered" evidence="5">
    <location>
        <begin position="316"/>
        <end position="338"/>
    </location>
</feature>
<accession>A0AAW1QQP0</accession>
<dbReference type="SUPFAM" id="SSF48371">
    <property type="entry name" value="ARM repeat"/>
    <property type="match status" value="1"/>
</dbReference>
<organism evidence="8 9">
    <name type="scientific">[Myrmecia] bisecta</name>
    <dbReference type="NCBI Taxonomy" id="41462"/>
    <lineage>
        <taxon>Eukaryota</taxon>
        <taxon>Viridiplantae</taxon>
        <taxon>Chlorophyta</taxon>
        <taxon>core chlorophytes</taxon>
        <taxon>Trebouxiophyceae</taxon>
        <taxon>Trebouxiales</taxon>
        <taxon>Trebouxiaceae</taxon>
        <taxon>Myrmecia</taxon>
    </lineage>
</organism>
<dbReference type="PANTHER" id="PTHR12891">
    <property type="entry name" value="DNA REPAIR/TRANSCRIPTION PROTEIN MET18/MMS19"/>
    <property type="match status" value="1"/>
</dbReference>
<keyword evidence="2" id="KW-0677">Repeat</keyword>
<protein>
    <recommendedName>
        <fullName evidence="4">MMS19 nucleotide excision repair protein</fullName>
    </recommendedName>
</protein>
<evidence type="ECO:0000256" key="2">
    <source>
        <dbReference type="ARBA" id="ARBA00022737"/>
    </source>
</evidence>
<evidence type="ECO:0000259" key="6">
    <source>
        <dbReference type="Pfam" id="PF12460"/>
    </source>
</evidence>
<evidence type="ECO:0000256" key="1">
    <source>
        <dbReference type="ARBA" id="ARBA00004123"/>
    </source>
</evidence>
<name>A0AAW1QQP0_9CHLO</name>
<comment type="caution">
    <text evidence="8">The sequence shown here is derived from an EMBL/GenBank/DDBJ whole genome shotgun (WGS) entry which is preliminary data.</text>
</comment>
<feature type="domain" description="MMS19 N-terminal" evidence="7">
    <location>
        <begin position="42"/>
        <end position="312"/>
    </location>
</feature>
<gene>
    <name evidence="8" type="ORF">WJX72_005960</name>
</gene>
<evidence type="ECO:0000259" key="7">
    <source>
        <dbReference type="Pfam" id="PF14500"/>
    </source>
</evidence>
<proteinExistence type="inferred from homology"/>
<evidence type="ECO:0000256" key="4">
    <source>
        <dbReference type="RuleBase" id="RU367072"/>
    </source>
</evidence>
<dbReference type="InterPro" id="IPR029240">
    <property type="entry name" value="MMS19_N"/>
</dbReference>
<dbReference type="Pfam" id="PF14500">
    <property type="entry name" value="MMS19_N"/>
    <property type="match status" value="1"/>
</dbReference>
<comment type="similarity">
    <text evidence="4">Belongs to the MET18/MMS19 family.</text>
</comment>
<keyword evidence="4" id="KW-0227">DNA damage</keyword>
<dbReference type="GO" id="GO:0005634">
    <property type="term" value="C:nucleus"/>
    <property type="evidence" value="ECO:0007669"/>
    <property type="project" value="UniProtKB-SubCell"/>
</dbReference>
<dbReference type="PANTHER" id="PTHR12891:SF0">
    <property type="entry name" value="MMS19 NUCLEOTIDE EXCISION REPAIR PROTEIN HOMOLOG"/>
    <property type="match status" value="1"/>
</dbReference>
<feature type="domain" description="MMS19 C-terminal" evidence="6">
    <location>
        <begin position="464"/>
        <end position="641"/>
    </location>
</feature>
<evidence type="ECO:0000313" key="8">
    <source>
        <dbReference type="EMBL" id="KAK9823856.1"/>
    </source>
</evidence>
<comment type="subcellular location">
    <subcellularLocation>
        <location evidence="1 4">Nucleus</location>
    </subcellularLocation>
</comment>
<dbReference type="GO" id="GO:0097361">
    <property type="term" value="C:cytosolic [4Fe-4S] assembly targeting complex"/>
    <property type="evidence" value="ECO:0007669"/>
    <property type="project" value="UniProtKB-UniRule"/>
</dbReference>
<dbReference type="GO" id="GO:0006281">
    <property type="term" value="P:DNA repair"/>
    <property type="evidence" value="ECO:0007669"/>
    <property type="project" value="UniProtKB-UniRule"/>
</dbReference>
<keyword evidence="3 4" id="KW-0539">Nucleus</keyword>
<dbReference type="Pfam" id="PF12460">
    <property type="entry name" value="MMS19_C"/>
    <property type="match status" value="1"/>
</dbReference>
<evidence type="ECO:0000313" key="9">
    <source>
        <dbReference type="Proteomes" id="UP001489004"/>
    </source>
</evidence>
<dbReference type="InterPro" id="IPR039920">
    <property type="entry name" value="MMS19"/>
</dbReference>